<accession>A0A017RWC8</accession>
<organism evidence="2 3">
    <name type="scientific">Fervidicella metallireducens AeB</name>
    <dbReference type="NCBI Taxonomy" id="1403537"/>
    <lineage>
        <taxon>Bacteria</taxon>
        <taxon>Bacillati</taxon>
        <taxon>Bacillota</taxon>
        <taxon>Clostridia</taxon>
        <taxon>Eubacteriales</taxon>
        <taxon>Clostridiaceae</taxon>
        <taxon>Fervidicella</taxon>
    </lineage>
</organism>
<dbReference type="STRING" id="1403537.Q428_04320"/>
<proteinExistence type="predicted"/>
<reference evidence="2 3" key="1">
    <citation type="journal article" date="2014" name="Genome Announc.">
        <title>Draft Genome Sequence of Fervidicella metallireducens Strain AeBT, an Iron-Reducing Thermoanaerobe from the Great Artesian Basin.</title>
        <authorList>
            <person name="Patel B.K."/>
        </authorList>
    </citation>
    <scope>NUCLEOTIDE SEQUENCE [LARGE SCALE GENOMIC DNA]</scope>
    <source>
        <strain evidence="2 3">AeB</strain>
    </source>
</reference>
<evidence type="ECO:0000313" key="2">
    <source>
        <dbReference type="EMBL" id="EYE89038.1"/>
    </source>
</evidence>
<dbReference type="EMBL" id="AZQP01000009">
    <property type="protein sequence ID" value="EYE89038.1"/>
    <property type="molecule type" value="Genomic_DNA"/>
</dbReference>
<protein>
    <recommendedName>
        <fullName evidence="1">DUF155 domain-containing protein</fullName>
    </recommendedName>
</protein>
<dbReference type="PANTHER" id="PTHR16255">
    <property type="entry name" value="REQUIRED FOR MEIOTIC NUCLEAR DIVISION PROTEIN 1 HOMOLOG"/>
    <property type="match status" value="1"/>
</dbReference>
<evidence type="ECO:0000259" key="1">
    <source>
        <dbReference type="Pfam" id="PF02582"/>
    </source>
</evidence>
<dbReference type="Pfam" id="PF02582">
    <property type="entry name" value="DUF155"/>
    <property type="match status" value="1"/>
</dbReference>
<sequence length="272" mass="31566">MNLYDFKACTIGIEINLNTIATHFGINKKFKWGDFLVLDTKLLTGIILHPENKVVHIYHFGSIVGVNLTLHEIKDIIEYIKKLDTNLKNNPPFNYTEDFRIEVKDVSEFELYHNSIAVEKLQEYQINIVSTILAKSVALKKIEVDIDKLLDEIENIIEFLDKGHLNLSDENLAKMSGNILRFKYNTISYLMLLDKPDIAWQNKSAEDFYVSLSELFELHDRYETIKNKTEILLDITEVFSSLTHAKRGTKLEWMVIILILAELILSLLDKFI</sequence>
<name>A0A017RWC8_9CLOT</name>
<feature type="domain" description="DUF155" evidence="1">
    <location>
        <begin position="55"/>
        <end position="225"/>
    </location>
</feature>
<dbReference type="InterPro" id="IPR003734">
    <property type="entry name" value="DUF155"/>
</dbReference>
<comment type="caution">
    <text evidence="2">The sequence shown here is derived from an EMBL/GenBank/DDBJ whole genome shotgun (WGS) entry which is preliminary data.</text>
</comment>
<gene>
    <name evidence="2" type="ORF">Q428_04320</name>
</gene>
<dbReference type="AlphaFoldDB" id="A0A017RWC8"/>
<dbReference type="InterPro" id="IPR051624">
    <property type="entry name" value="RMD1/Sad1-interacting"/>
</dbReference>
<dbReference type="OrthoDB" id="5338490at2"/>
<dbReference type="Proteomes" id="UP000019681">
    <property type="component" value="Unassembled WGS sequence"/>
</dbReference>
<dbReference type="PANTHER" id="PTHR16255:SF1">
    <property type="entry name" value="REQUIRED FOR MEIOTIC NUCLEAR DIVISION PROTEIN 1 HOMOLOG"/>
    <property type="match status" value="1"/>
</dbReference>
<keyword evidence="3" id="KW-1185">Reference proteome</keyword>
<dbReference type="RefSeq" id="WP_035378485.1">
    <property type="nucleotide sequence ID" value="NZ_AZQP01000009.1"/>
</dbReference>
<evidence type="ECO:0000313" key="3">
    <source>
        <dbReference type="Proteomes" id="UP000019681"/>
    </source>
</evidence>